<dbReference type="GO" id="GO:0034976">
    <property type="term" value="P:response to endoplasmic reticulum stress"/>
    <property type="evidence" value="ECO:0007669"/>
    <property type="project" value="TreeGrafter"/>
</dbReference>
<keyword evidence="1" id="KW-0812">Transmembrane</keyword>
<keyword evidence="1" id="KW-0472">Membrane</keyword>
<name>A0A6C0CC89_9ZZZZ</name>
<evidence type="ECO:0000259" key="2">
    <source>
        <dbReference type="PROSITE" id="PS51352"/>
    </source>
</evidence>
<protein>
    <recommendedName>
        <fullName evidence="2">Thioredoxin domain-containing protein</fullName>
    </recommendedName>
</protein>
<dbReference type="Gene3D" id="3.40.30.10">
    <property type="entry name" value="Glutaredoxin"/>
    <property type="match status" value="1"/>
</dbReference>
<dbReference type="InterPro" id="IPR013766">
    <property type="entry name" value="Thioredoxin_domain"/>
</dbReference>
<dbReference type="PANTHER" id="PTHR45815:SF3">
    <property type="entry name" value="PROTEIN DISULFIDE-ISOMERASE A6"/>
    <property type="match status" value="1"/>
</dbReference>
<dbReference type="SUPFAM" id="SSF52833">
    <property type="entry name" value="Thioredoxin-like"/>
    <property type="match status" value="1"/>
</dbReference>
<proteinExistence type="predicted"/>
<organism evidence="3">
    <name type="scientific">viral metagenome</name>
    <dbReference type="NCBI Taxonomy" id="1070528"/>
    <lineage>
        <taxon>unclassified sequences</taxon>
        <taxon>metagenomes</taxon>
        <taxon>organismal metagenomes</taxon>
    </lineage>
</organism>
<dbReference type="CDD" id="cd02961">
    <property type="entry name" value="PDI_a_family"/>
    <property type="match status" value="1"/>
</dbReference>
<dbReference type="AlphaFoldDB" id="A0A6C0CC89"/>
<dbReference type="PROSITE" id="PS51352">
    <property type="entry name" value="THIOREDOXIN_2"/>
    <property type="match status" value="1"/>
</dbReference>
<feature type="domain" description="Thioredoxin" evidence="2">
    <location>
        <begin position="27"/>
        <end position="149"/>
    </location>
</feature>
<dbReference type="PANTHER" id="PTHR45815">
    <property type="entry name" value="PROTEIN DISULFIDE-ISOMERASE A6"/>
    <property type="match status" value="1"/>
</dbReference>
<dbReference type="EMBL" id="MN739364">
    <property type="protein sequence ID" value="QHT01144.1"/>
    <property type="molecule type" value="Genomic_DNA"/>
</dbReference>
<keyword evidence="1" id="KW-1133">Transmembrane helix</keyword>
<dbReference type="GO" id="GO:0015035">
    <property type="term" value="F:protein-disulfide reductase activity"/>
    <property type="evidence" value="ECO:0007669"/>
    <property type="project" value="TreeGrafter"/>
</dbReference>
<accession>A0A6C0CC89</accession>
<evidence type="ECO:0000256" key="1">
    <source>
        <dbReference type="SAM" id="Phobius"/>
    </source>
</evidence>
<dbReference type="InterPro" id="IPR036249">
    <property type="entry name" value="Thioredoxin-like_sf"/>
</dbReference>
<dbReference type="GO" id="GO:0005788">
    <property type="term" value="C:endoplasmic reticulum lumen"/>
    <property type="evidence" value="ECO:0007669"/>
    <property type="project" value="TreeGrafter"/>
</dbReference>
<sequence>MFDNISNTQILLFIVVIAVILFASMYFSNNKKELMHKLPSKTGCAPKQYNKRADNGPKNFTLYNFYNPDCVWCKRFMPDWNKLVNDLEDVQDLSLKPIDSSKSENGDLTFYYNIKAFPTVILATPDRHIEYDGNRTSADINKFVRNVITEYNNK</sequence>
<evidence type="ECO:0000313" key="3">
    <source>
        <dbReference type="EMBL" id="QHT01144.1"/>
    </source>
</evidence>
<feature type="transmembrane region" description="Helical" evidence="1">
    <location>
        <begin position="6"/>
        <end position="27"/>
    </location>
</feature>
<dbReference type="Pfam" id="PF00085">
    <property type="entry name" value="Thioredoxin"/>
    <property type="match status" value="1"/>
</dbReference>
<reference evidence="3" key="1">
    <citation type="journal article" date="2020" name="Nature">
        <title>Giant virus diversity and host interactions through global metagenomics.</title>
        <authorList>
            <person name="Schulz F."/>
            <person name="Roux S."/>
            <person name="Paez-Espino D."/>
            <person name="Jungbluth S."/>
            <person name="Walsh D.A."/>
            <person name="Denef V.J."/>
            <person name="McMahon K.D."/>
            <person name="Konstantinidis K.T."/>
            <person name="Eloe-Fadrosh E.A."/>
            <person name="Kyrpides N.C."/>
            <person name="Woyke T."/>
        </authorList>
    </citation>
    <scope>NUCLEOTIDE SEQUENCE</scope>
    <source>
        <strain evidence="3">GVMAG-M-3300020192-26</strain>
    </source>
</reference>